<comment type="similarity">
    <text evidence="1">Belongs to the DSD1 family.</text>
</comment>
<dbReference type="InterPro" id="IPR029066">
    <property type="entry name" value="PLP-binding_barrel"/>
</dbReference>
<dbReference type="PANTHER" id="PTHR28004">
    <property type="entry name" value="ZGC:162816-RELATED"/>
    <property type="match status" value="1"/>
</dbReference>
<dbReference type="InterPro" id="IPR042208">
    <property type="entry name" value="D-ser_dehydrat-like_sf"/>
</dbReference>
<feature type="domain" description="D-serine dehydratase-like" evidence="3">
    <location>
        <begin position="258"/>
        <end position="351"/>
    </location>
</feature>
<gene>
    <name evidence="4" type="ORF">CcCBS67573_g04943</name>
</gene>
<keyword evidence="5" id="KW-1185">Reference proteome</keyword>
<dbReference type="GO" id="GO:0036088">
    <property type="term" value="P:D-serine catabolic process"/>
    <property type="evidence" value="ECO:0007669"/>
    <property type="project" value="TreeGrafter"/>
</dbReference>
<evidence type="ECO:0000313" key="5">
    <source>
        <dbReference type="Proteomes" id="UP000320333"/>
    </source>
</evidence>
<proteinExistence type="inferred from homology"/>
<comment type="caution">
    <text evidence="4">The sequence shown here is derived from an EMBL/GenBank/DDBJ whole genome shotgun (WGS) entry which is preliminary data.</text>
</comment>
<dbReference type="Gene3D" id="3.20.20.10">
    <property type="entry name" value="Alanine racemase"/>
    <property type="match status" value="1"/>
</dbReference>
<dbReference type="STRING" id="246404.A0A507FER6"/>
<dbReference type="SUPFAM" id="SSF51419">
    <property type="entry name" value="PLP-binding barrel"/>
    <property type="match status" value="1"/>
</dbReference>
<organism evidence="4 5">
    <name type="scientific">Chytriomyces confervae</name>
    <dbReference type="NCBI Taxonomy" id="246404"/>
    <lineage>
        <taxon>Eukaryota</taxon>
        <taxon>Fungi</taxon>
        <taxon>Fungi incertae sedis</taxon>
        <taxon>Chytridiomycota</taxon>
        <taxon>Chytridiomycota incertae sedis</taxon>
        <taxon>Chytridiomycetes</taxon>
        <taxon>Chytridiales</taxon>
        <taxon>Chytriomycetaceae</taxon>
        <taxon>Chytriomyces</taxon>
    </lineage>
</organism>
<evidence type="ECO:0000256" key="2">
    <source>
        <dbReference type="ARBA" id="ARBA00023239"/>
    </source>
</evidence>
<dbReference type="Pfam" id="PF14031">
    <property type="entry name" value="D-ser_dehydrat"/>
    <property type="match status" value="1"/>
</dbReference>
<reference evidence="4 5" key="1">
    <citation type="journal article" date="2019" name="Sci. Rep.">
        <title>Comparative genomics of chytrid fungi reveal insights into the obligate biotrophic and pathogenic lifestyle of Synchytrium endobioticum.</title>
        <authorList>
            <person name="van de Vossenberg B.T.L.H."/>
            <person name="Warris S."/>
            <person name="Nguyen H.D.T."/>
            <person name="van Gent-Pelzer M.P.E."/>
            <person name="Joly D.L."/>
            <person name="van de Geest H.C."/>
            <person name="Bonants P.J.M."/>
            <person name="Smith D.S."/>
            <person name="Levesque C.A."/>
            <person name="van der Lee T.A.J."/>
        </authorList>
    </citation>
    <scope>NUCLEOTIDE SEQUENCE [LARGE SCALE GENOMIC DNA]</scope>
    <source>
        <strain evidence="4 5">CBS 675.73</strain>
    </source>
</reference>
<dbReference type="OrthoDB" id="20198at2759"/>
<dbReference type="PANTHER" id="PTHR28004:SF2">
    <property type="entry name" value="D-SERINE DEHYDRATASE"/>
    <property type="match status" value="1"/>
</dbReference>
<dbReference type="AlphaFoldDB" id="A0A507FER6"/>
<protein>
    <submittedName>
        <fullName evidence="4">Alanine racemase</fullName>
    </submittedName>
</protein>
<dbReference type="EMBL" id="QEAP01000164">
    <property type="protein sequence ID" value="TPX73786.1"/>
    <property type="molecule type" value="Genomic_DNA"/>
</dbReference>
<dbReference type="SMART" id="SM01119">
    <property type="entry name" value="D-ser_dehydrat"/>
    <property type="match status" value="1"/>
</dbReference>
<dbReference type="Pfam" id="PF01168">
    <property type="entry name" value="Ala_racemase_N"/>
    <property type="match status" value="1"/>
</dbReference>
<accession>A0A507FER6</accession>
<sequence length="357" mass="37785">MKAIQHQELVTPALLIRAEAMARNRQRMTQAMSKFPSVSLRPHMKAHKCGPLALLQVADGALGVCAATVDEVYVAASAGVKDILLSNELATLAAVKRFVKIAAEFSQAKLRICVDSVGLIRLLKEAGAAAVNVGVLIEVDVGHHRCGCHPDQVVALAQAISEAGLSFDGIQCYQGKLQHIRDRDARRDAVMASAVAVAKLSKQKLLDAGIECNIVTGGGTGTFTVEAGSGVFTEVQPGSYLFMDVDYGKNPDTPFESSLFVLATIISIDSTRSWAVIDAGHKAVTMDSGPPAVVGHAETVQYTSGGDEHGILSTGNVGDLPVEFEVGKQLWLVPGHCDPTVNLYSTVHVMTEDGKSE</sequence>
<evidence type="ECO:0000256" key="1">
    <source>
        <dbReference type="ARBA" id="ARBA00005323"/>
    </source>
</evidence>
<evidence type="ECO:0000313" key="4">
    <source>
        <dbReference type="EMBL" id="TPX73786.1"/>
    </source>
</evidence>
<dbReference type="GO" id="GO:0008721">
    <property type="term" value="F:D-serine ammonia-lyase activity"/>
    <property type="evidence" value="ECO:0007669"/>
    <property type="project" value="TreeGrafter"/>
</dbReference>
<name>A0A507FER6_9FUNG</name>
<dbReference type="InterPro" id="IPR001608">
    <property type="entry name" value="Ala_racemase_N"/>
</dbReference>
<dbReference type="Proteomes" id="UP000320333">
    <property type="component" value="Unassembled WGS sequence"/>
</dbReference>
<dbReference type="Gene3D" id="2.40.37.20">
    <property type="entry name" value="D-serine dehydratase-like domain"/>
    <property type="match status" value="1"/>
</dbReference>
<keyword evidence="2" id="KW-0456">Lyase</keyword>
<evidence type="ECO:0000259" key="3">
    <source>
        <dbReference type="SMART" id="SM01119"/>
    </source>
</evidence>
<dbReference type="InterPro" id="IPR026956">
    <property type="entry name" value="D-ser_dehydrat-like_dom"/>
</dbReference>
<dbReference type="InterPro" id="IPR051466">
    <property type="entry name" value="D-amino_acid_metab_enzyme"/>
</dbReference>